<dbReference type="AlphaFoldDB" id="A0A1I4ZYH4"/>
<proteinExistence type="predicted"/>
<evidence type="ECO:0000313" key="2">
    <source>
        <dbReference type="EMBL" id="SFN55173.1"/>
    </source>
</evidence>
<accession>A0A1I4ZYH4</accession>
<protein>
    <submittedName>
        <fullName evidence="2">Effector protein</fullName>
    </submittedName>
</protein>
<feature type="compositionally biased region" description="Low complexity" evidence="1">
    <location>
        <begin position="1"/>
        <end position="31"/>
    </location>
</feature>
<evidence type="ECO:0000313" key="3">
    <source>
        <dbReference type="Proteomes" id="UP000242222"/>
    </source>
</evidence>
<feature type="region of interest" description="Disordered" evidence="1">
    <location>
        <begin position="1"/>
        <end position="32"/>
    </location>
</feature>
<dbReference type="InterPro" id="IPR028208">
    <property type="entry name" value="Effector_pro_NleD-like"/>
</dbReference>
<gene>
    <name evidence="2" type="ORF">SAMN05216516_11053</name>
</gene>
<dbReference type="EMBL" id="FOVC01000010">
    <property type="protein sequence ID" value="SFN55173.1"/>
    <property type="molecule type" value="Genomic_DNA"/>
</dbReference>
<dbReference type="Proteomes" id="UP000242222">
    <property type="component" value="Unassembled WGS sequence"/>
</dbReference>
<sequence length="241" mass="26976">MRPTFLNLTSPSSSLPSFSNSNSNSNSTSTTDIQSLVKMSRVHWVKNNQQLCFHGTNHKIYQHLEAALDKIESTDTGRTLLNCIELTSRLKSKKLAIYLNCTELMVVAHCDADAENSRGTGSNFHCNLNAVEYPCGQGISLVDFHACTVFHELLHVFHNLNGERLTVESSQPESQTDCSLLLEEARTVGLGAFSEEVLSENKFRVEIGIPRRTFYSHDLALIHDDNTVTQGFQRKKLHPLL</sequence>
<dbReference type="Pfam" id="PF14891">
    <property type="entry name" value="Peptidase_M91"/>
    <property type="match status" value="1"/>
</dbReference>
<evidence type="ECO:0000256" key="1">
    <source>
        <dbReference type="SAM" id="MobiDB-lite"/>
    </source>
</evidence>
<dbReference type="OrthoDB" id="6629289at2"/>
<organism evidence="2 3">
    <name type="scientific">Izhakiella capsodis</name>
    <dbReference type="NCBI Taxonomy" id="1367852"/>
    <lineage>
        <taxon>Bacteria</taxon>
        <taxon>Pseudomonadati</taxon>
        <taxon>Pseudomonadota</taxon>
        <taxon>Gammaproteobacteria</taxon>
        <taxon>Enterobacterales</taxon>
        <taxon>Erwiniaceae</taxon>
        <taxon>Izhakiella</taxon>
    </lineage>
</organism>
<name>A0A1I4ZYH4_9GAMM</name>
<keyword evidence="3" id="KW-1185">Reference proteome</keyword>
<reference evidence="3" key="1">
    <citation type="submission" date="2016-10" db="EMBL/GenBank/DDBJ databases">
        <authorList>
            <person name="Varghese N."/>
            <person name="Submissions S."/>
        </authorList>
    </citation>
    <scope>NUCLEOTIDE SEQUENCE [LARGE SCALE GENOMIC DNA]</scope>
    <source>
        <strain evidence="3">N6PO6</strain>
    </source>
</reference>